<keyword evidence="3" id="KW-0472">Membrane</keyword>
<dbReference type="InterPro" id="IPR050810">
    <property type="entry name" value="Bact_Secretion_Sys_Channel"/>
</dbReference>
<organism evidence="6 7">
    <name type="scientific">Limnobacter humi</name>
    <dbReference type="NCBI Taxonomy" id="1778671"/>
    <lineage>
        <taxon>Bacteria</taxon>
        <taxon>Pseudomonadati</taxon>
        <taxon>Pseudomonadota</taxon>
        <taxon>Betaproteobacteria</taxon>
        <taxon>Burkholderiales</taxon>
        <taxon>Burkholderiaceae</taxon>
        <taxon>Limnobacter</taxon>
    </lineage>
</organism>
<feature type="compositionally biased region" description="Gly residues" evidence="4">
    <location>
        <begin position="164"/>
        <end position="177"/>
    </location>
</feature>
<protein>
    <recommendedName>
        <fullName evidence="8">PilN family type IVB pilus formation outer membrane protein</fullName>
    </recommendedName>
</protein>
<feature type="chain" id="PRO_5046113648" description="PilN family type IVB pilus formation outer membrane protein" evidence="5">
    <location>
        <begin position="22"/>
        <end position="622"/>
    </location>
</feature>
<comment type="subcellular location">
    <subcellularLocation>
        <location evidence="1">Membrane</location>
    </subcellularLocation>
</comment>
<evidence type="ECO:0000313" key="6">
    <source>
        <dbReference type="EMBL" id="MCQ8895032.1"/>
    </source>
</evidence>
<dbReference type="PROSITE" id="PS51257">
    <property type="entry name" value="PROKAR_LIPOPROTEIN"/>
    <property type="match status" value="1"/>
</dbReference>
<evidence type="ECO:0000313" key="7">
    <source>
        <dbReference type="Proteomes" id="UP001204142"/>
    </source>
</evidence>
<evidence type="ECO:0000256" key="1">
    <source>
        <dbReference type="ARBA" id="ARBA00004370"/>
    </source>
</evidence>
<gene>
    <name evidence="6" type="ORF">NQT62_01105</name>
</gene>
<dbReference type="RefSeq" id="WP_256762692.1">
    <property type="nucleotide sequence ID" value="NZ_JANIGO010000001.1"/>
</dbReference>
<sequence>MKSLFRLSNVGAAVLMLQACATPISQKITEIKRSQAVDKRDAVVRSLPGDAQVRGGADFADSAAQRQSKPAVLRFSSRSWVGAAMLPTNADDKLPPGFSAEYVMNFADGKNPLPLSVVSARLAQMVGIPVRIQQDVYNNPATSNATNGSTTNSETSTAASPAPAGGGTGAAAAGGGAAKSSDPGSASALAEALQAVQALPAVGAKQAAVAAPGAASGVSATGSNPPASSLMLSAASMNWRGTLIGFLNNLTDQLGLSWEYRDGAIVIMRFTTAMYEVASFPNGYNYTINSGTTGSTTGQGMSASSQLNVAEQGAINGMTSLVAVVKKMVEGVPGSEVIVSEGSGRLVVRTSRDAQASVREFIRAENANMLKQVQIQMDIYSVTTTNANELGVDWAAFYQSLSGNYGLNSSAPTTLTSLNAGAITATILPGGTSDTSRRFGNSSVVINALNQIGNNVQHRPISLIALNRQWARKARLNTTGYLSETKPSVGSALGGGTGLPGLTTSSITTGDQYAVMPFILENNTVMVKMGLSLSDLLGLFEVTTGSGDTLQRVQTPNTSAISDQYTIALKPGEVMAITGLSRDISSGDERTLGEGISLGFGGSRISSARRENFIVFIRAVIL</sequence>
<evidence type="ECO:0000256" key="4">
    <source>
        <dbReference type="SAM" id="MobiDB-lite"/>
    </source>
</evidence>
<proteinExistence type="predicted"/>
<evidence type="ECO:0000256" key="5">
    <source>
        <dbReference type="SAM" id="SignalP"/>
    </source>
</evidence>
<comment type="caution">
    <text evidence="6">The sequence shown here is derived from an EMBL/GenBank/DDBJ whole genome shotgun (WGS) entry which is preliminary data.</text>
</comment>
<feature type="signal peptide" evidence="5">
    <location>
        <begin position="1"/>
        <end position="21"/>
    </location>
</feature>
<dbReference type="Proteomes" id="UP001204142">
    <property type="component" value="Unassembled WGS sequence"/>
</dbReference>
<dbReference type="PANTHER" id="PTHR30332:SF24">
    <property type="entry name" value="SECRETIN GSPD-RELATED"/>
    <property type="match status" value="1"/>
</dbReference>
<evidence type="ECO:0008006" key="8">
    <source>
        <dbReference type="Google" id="ProtNLM"/>
    </source>
</evidence>
<keyword evidence="2 5" id="KW-0732">Signal</keyword>
<feature type="region of interest" description="Disordered" evidence="4">
    <location>
        <begin position="138"/>
        <end position="184"/>
    </location>
</feature>
<name>A0ABT1WBZ5_9BURK</name>
<keyword evidence="7" id="KW-1185">Reference proteome</keyword>
<evidence type="ECO:0000256" key="3">
    <source>
        <dbReference type="ARBA" id="ARBA00023136"/>
    </source>
</evidence>
<dbReference type="PANTHER" id="PTHR30332">
    <property type="entry name" value="PROBABLE GENERAL SECRETION PATHWAY PROTEIN D"/>
    <property type="match status" value="1"/>
</dbReference>
<dbReference type="EMBL" id="JANIGO010000001">
    <property type="protein sequence ID" value="MCQ8895032.1"/>
    <property type="molecule type" value="Genomic_DNA"/>
</dbReference>
<feature type="compositionally biased region" description="Low complexity" evidence="4">
    <location>
        <begin position="139"/>
        <end position="163"/>
    </location>
</feature>
<accession>A0ABT1WBZ5</accession>
<evidence type="ECO:0000256" key="2">
    <source>
        <dbReference type="ARBA" id="ARBA00022729"/>
    </source>
</evidence>
<reference evidence="6 7" key="1">
    <citation type="submission" date="2022-07" db="EMBL/GenBank/DDBJ databases">
        <authorList>
            <person name="Xamxidin M."/>
            <person name="Wu M."/>
        </authorList>
    </citation>
    <scope>NUCLEOTIDE SEQUENCE [LARGE SCALE GENOMIC DNA]</scope>
    <source>
        <strain evidence="6 7">NBRC 111650</strain>
    </source>
</reference>